<dbReference type="AlphaFoldDB" id="A0A2P4XB66"/>
<sequence>MSRFLSVTNAMKRVLDKWPAIAAWYEERGRQALRDRNPPDFPLENRQTDLIQVLSILTPVADKKFKSQAERAEQVEVLMALYMTRIDDLAPDQPIPHYLSLTPLASKTRDLLRDALDEHFFSRYYENTKFAACDFVLEMMLKLHPIYKDTQESLNRAVVMCCRQHGKPSKEAVDRLKDVTDKPNYSSASLSRLEARFAPHLAKLVPTSRVDRRSEDELDRWMDDPIGVLRNDHMTPMESVLQYWQRLEQSGEYRIIPTAVRVLFSTPTSSYQIEHDFSVSGEMASPQRSSLAGDSTDMCIFLNRNTEFVNLLQCEEIPRG</sequence>
<dbReference type="EMBL" id="NCKW01015503">
    <property type="protein sequence ID" value="POM62759.1"/>
    <property type="molecule type" value="Genomic_DNA"/>
</dbReference>
<evidence type="ECO:0000259" key="1">
    <source>
        <dbReference type="Pfam" id="PF05699"/>
    </source>
</evidence>
<evidence type="ECO:0000313" key="2">
    <source>
        <dbReference type="EMBL" id="POM62759.1"/>
    </source>
</evidence>
<dbReference type="GO" id="GO:0046983">
    <property type="term" value="F:protein dimerization activity"/>
    <property type="evidence" value="ECO:0007669"/>
    <property type="project" value="InterPro"/>
</dbReference>
<dbReference type="InterPro" id="IPR008906">
    <property type="entry name" value="HATC_C_dom"/>
</dbReference>
<dbReference type="SUPFAM" id="SSF53098">
    <property type="entry name" value="Ribonuclease H-like"/>
    <property type="match status" value="1"/>
</dbReference>
<accession>A0A2P4XB66</accession>
<proteinExistence type="predicted"/>
<keyword evidence="3" id="KW-1185">Reference proteome</keyword>
<organism evidence="2 3">
    <name type="scientific">Phytophthora palmivora</name>
    <dbReference type="NCBI Taxonomy" id="4796"/>
    <lineage>
        <taxon>Eukaryota</taxon>
        <taxon>Sar</taxon>
        <taxon>Stramenopiles</taxon>
        <taxon>Oomycota</taxon>
        <taxon>Peronosporomycetes</taxon>
        <taxon>Peronosporales</taxon>
        <taxon>Peronosporaceae</taxon>
        <taxon>Phytophthora</taxon>
    </lineage>
</organism>
<reference evidence="2 3" key="1">
    <citation type="journal article" date="2017" name="Genome Biol. Evol.">
        <title>Phytophthora megakarya and P. palmivora, closely related causal agents of cacao black pod rot, underwent increases in genome sizes and gene numbers by different mechanisms.</title>
        <authorList>
            <person name="Ali S.S."/>
            <person name="Shao J."/>
            <person name="Lary D.J."/>
            <person name="Kronmiller B."/>
            <person name="Shen D."/>
            <person name="Strem M.D."/>
            <person name="Amoako-Attah I."/>
            <person name="Akrofi A.Y."/>
            <person name="Begoude B.A."/>
            <person name="Ten Hoopen G.M."/>
            <person name="Coulibaly K."/>
            <person name="Kebe B.I."/>
            <person name="Melnick R.L."/>
            <person name="Guiltinan M.J."/>
            <person name="Tyler B.M."/>
            <person name="Meinhardt L.W."/>
            <person name="Bailey B.A."/>
        </authorList>
    </citation>
    <scope>NUCLEOTIDE SEQUENCE [LARGE SCALE GENOMIC DNA]</scope>
    <source>
        <strain evidence="3">sbr112.9</strain>
    </source>
</reference>
<comment type="caution">
    <text evidence="2">The sequence shown here is derived from an EMBL/GenBank/DDBJ whole genome shotgun (WGS) entry which is preliminary data.</text>
</comment>
<feature type="domain" description="HAT C-terminal dimerisation" evidence="1">
    <location>
        <begin position="218"/>
        <end position="305"/>
    </location>
</feature>
<dbReference type="InterPro" id="IPR012337">
    <property type="entry name" value="RNaseH-like_sf"/>
</dbReference>
<name>A0A2P4XB66_9STRA</name>
<dbReference type="Pfam" id="PF05699">
    <property type="entry name" value="Dimer_Tnp_hAT"/>
    <property type="match status" value="1"/>
</dbReference>
<gene>
    <name evidence="2" type="ORF">PHPALM_28041</name>
</gene>
<dbReference type="Proteomes" id="UP000237271">
    <property type="component" value="Unassembled WGS sequence"/>
</dbReference>
<evidence type="ECO:0000313" key="3">
    <source>
        <dbReference type="Proteomes" id="UP000237271"/>
    </source>
</evidence>
<protein>
    <recommendedName>
        <fullName evidence="1">HAT C-terminal dimerisation domain-containing protein</fullName>
    </recommendedName>
</protein>
<dbReference type="OrthoDB" id="120971at2759"/>